<dbReference type="GO" id="GO:0016020">
    <property type="term" value="C:membrane"/>
    <property type="evidence" value="ECO:0007669"/>
    <property type="project" value="TreeGrafter"/>
</dbReference>
<dbReference type="PANTHER" id="PTHR43798">
    <property type="entry name" value="MONOACYLGLYCEROL LIPASE"/>
    <property type="match status" value="1"/>
</dbReference>
<dbReference type="Proteomes" id="UP000023152">
    <property type="component" value="Unassembled WGS sequence"/>
</dbReference>
<dbReference type="Pfam" id="PF00561">
    <property type="entry name" value="Abhydrolase_1"/>
    <property type="match status" value="1"/>
</dbReference>
<dbReference type="InterPro" id="IPR050266">
    <property type="entry name" value="AB_hydrolase_sf"/>
</dbReference>
<dbReference type="PANTHER" id="PTHR43798:SF33">
    <property type="entry name" value="HYDROLASE, PUTATIVE (AFU_ORTHOLOGUE AFUA_2G14860)-RELATED"/>
    <property type="match status" value="1"/>
</dbReference>
<protein>
    <submittedName>
        <fullName evidence="3">Hydrolase</fullName>
    </submittedName>
</protein>
<gene>
    <name evidence="3" type="ORF">RFI_26810</name>
</gene>
<dbReference type="GO" id="GO:0047372">
    <property type="term" value="F:monoacylglycerol lipase activity"/>
    <property type="evidence" value="ECO:0007669"/>
    <property type="project" value="TreeGrafter"/>
</dbReference>
<keyword evidence="1" id="KW-1133">Transmembrane helix</keyword>
<evidence type="ECO:0000313" key="3">
    <source>
        <dbReference type="EMBL" id="ETO10555.1"/>
    </source>
</evidence>
<dbReference type="OrthoDB" id="19657at2759"/>
<organism evidence="3 4">
    <name type="scientific">Reticulomyxa filosa</name>
    <dbReference type="NCBI Taxonomy" id="46433"/>
    <lineage>
        <taxon>Eukaryota</taxon>
        <taxon>Sar</taxon>
        <taxon>Rhizaria</taxon>
        <taxon>Retaria</taxon>
        <taxon>Foraminifera</taxon>
        <taxon>Monothalamids</taxon>
        <taxon>Reticulomyxidae</taxon>
        <taxon>Reticulomyxa</taxon>
    </lineage>
</organism>
<keyword evidence="4" id="KW-1185">Reference proteome</keyword>
<keyword evidence="3" id="KW-0378">Hydrolase</keyword>
<keyword evidence="1" id="KW-0472">Membrane</keyword>
<proteinExistence type="predicted"/>
<accession>X6MBX8</accession>
<dbReference type="InterPro" id="IPR000073">
    <property type="entry name" value="AB_hydrolase_1"/>
</dbReference>
<evidence type="ECO:0000256" key="1">
    <source>
        <dbReference type="SAM" id="Phobius"/>
    </source>
</evidence>
<name>X6MBX8_RETFI</name>
<dbReference type="EMBL" id="ASPP01023392">
    <property type="protein sequence ID" value="ETO10555.1"/>
    <property type="molecule type" value="Genomic_DNA"/>
</dbReference>
<dbReference type="AlphaFoldDB" id="X6MBX8"/>
<evidence type="ECO:0000259" key="2">
    <source>
        <dbReference type="Pfam" id="PF00561"/>
    </source>
</evidence>
<evidence type="ECO:0000313" key="4">
    <source>
        <dbReference type="Proteomes" id="UP000023152"/>
    </source>
</evidence>
<comment type="caution">
    <text evidence="3">The sequence shown here is derived from an EMBL/GenBank/DDBJ whole genome shotgun (WGS) entry which is preliminary data.</text>
</comment>
<dbReference type="SUPFAM" id="SSF53474">
    <property type="entry name" value="alpha/beta-Hydrolases"/>
    <property type="match status" value="1"/>
</dbReference>
<feature type="domain" description="AB hydrolase-1" evidence="2">
    <location>
        <begin position="174"/>
        <end position="436"/>
    </location>
</feature>
<dbReference type="GO" id="GO:0046464">
    <property type="term" value="P:acylglycerol catabolic process"/>
    <property type="evidence" value="ECO:0007669"/>
    <property type="project" value="TreeGrafter"/>
</dbReference>
<dbReference type="Gene3D" id="3.40.50.1820">
    <property type="entry name" value="alpha/beta hydrolase"/>
    <property type="match status" value="1"/>
</dbReference>
<sequence>MFFHFYFVGVLLCVVFFYLFYFLITIAVFAVFFEYLQNCKFSNNCTKLVKIKAVCFCIFSFSKSLFWLFKKASNILNLIDNLMELLKSPPTTSKPVIKCLNKSFLTCYKTFGLKRISYVEWVREDKPVPTSAKHPPHLILCHHALSWNAMSFEHLAHKLLTKHIDRLPRFEFYFFAQFVSYLKKKTNTRILAMDAIGRGDSDWLPETNGEMYGYHLYIPDSVTWISRIVGPEVESIDPEKVKITWIGTSMGGIVGMLLACDPKNTPLSKLILNDIGPFVSKQVTQNIGNYLSKVPTMNSIDDVIKVNKKRYELKIRYSEKWPQTHFSEEDWHWLARVMSQEEKREGKSEENDKKTESEKDKNSKYIFRYDPNIVRNFDKVDNDWDFFNLFDLIKIPTLLIRGAKSEIVSKELMEKMKVRGPKPKCVELQNFGHAPMLLTDDEIDPIIAFIEA</sequence>
<feature type="transmembrane region" description="Helical" evidence="1">
    <location>
        <begin position="6"/>
        <end position="36"/>
    </location>
</feature>
<dbReference type="InterPro" id="IPR029058">
    <property type="entry name" value="AB_hydrolase_fold"/>
</dbReference>
<reference evidence="3 4" key="1">
    <citation type="journal article" date="2013" name="Curr. Biol.">
        <title>The Genome of the Foraminiferan Reticulomyxa filosa.</title>
        <authorList>
            <person name="Glockner G."/>
            <person name="Hulsmann N."/>
            <person name="Schleicher M."/>
            <person name="Noegel A.A."/>
            <person name="Eichinger L."/>
            <person name="Gallinger C."/>
            <person name="Pawlowski J."/>
            <person name="Sierra R."/>
            <person name="Euteneuer U."/>
            <person name="Pillet L."/>
            <person name="Moustafa A."/>
            <person name="Platzer M."/>
            <person name="Groth M."/>
            <person name="Szafranski K."/>
            <person name="Schliwa M."/>
        </authorList>
    </citation>
    <scope>NUCLEOTIDE SEQUENCE [LARGE SCALE GENOMIC DNA]</scope>
</reference>
<keyword evidence="1" id="KW-0812">Transmembrane</keyword>